<dbReference type="NCBIfam" id="TIGR00299">
    <property type="entry name" value="nickel pincer cofactor biosynthesis protein LarC"/>
    <property type="match status" value="1"/>
</dbReference>
<dbReference type="PANTHER" id="PTHR36566">
    <property type="entry name" value="NICKEL INSERTION PROTEIN-RELATED"/>
    <property type="match status" value="1"/>
</dbReference>
<dbReference type="EMBL" id="JBGGTQ010000002">
    <property type="protein sequence ID" value="MEZ0491445.1"/>
    <property type="molecule type" value="Genomic_DNA"/>
</dbReference>
<protein>
    <recommendedName>
        <fullName evidence="2">Pyridinium-3,5-bisthiocarboxylic acid mononucleotide nickel insertion protein</fullName>
        <shortName evidence="2">P2TMN nickel insertion protein</shortName>
        <ecNumber evidence="2">4.99.1.12</ecNumber>
    </recommendedName>
    <alternativeName>
        <fullName evidence="2">Nickel-pincer cofactor biosynthesis protein LarC</fullName>
    </alternativeName>
</protein>
<organism evidence="3 4">
    <name type="scientific">Kineococcus mangrovi</name>
    <dbReference type="NCBI Taxonomy" id="1660183"/>
    <lineage>
        <taxon>Bacteria</taxon>
        <taxon>Bacillati</taxon>
        <taxon>Actinomycetota</taxon>
        <taxon>Actinomycetes</taxon>
        <taxon>Kineosporiales</taxon>
        <taxon>Kineosporiaceae</taxon>
        <taxon>Kineococcus</taxon>
    </lineage>
</organism>
<dbReference type="Gene3D" id="3.10.20.300">
    <property type="entry name" value="mk0293 like domain"/>
    <property type="match status" value="1"/>
</dbReference>
<keyword evidence="2 3" id="KW-0456">Lyase</keyword>
<reference evidence="3 4" key="1">
    <citation type="submission" date="2024-07" db="EMBL/GenBank/DDBJ databases">
        <authorList>
            <person name="Thanompreechachai J."/>
            <person name="Duangmal K."/>
        </authorList>
    </citation>
    <scope>NUCLEOTIDE SEQUENCE [LARGE SCALE GENOMIC DNA]</scope>
    <source>
        <strain evidence="3 4">TBRC 1896</strain>
    </source>
</reference>
<dbReference type="RefSeq" id="WP_370717489.1">
    <property type="nucleotide sequence ID" value="NZ_JBGGTQ010000002.1"/>
</dbReference>
<dbReference type="InterPro" id="IPR002822">
    <property type="entry name" value="Ni_insertion"/>
</dbReference>
<dbReference type="GO" id="GO:0016829">
    <property type="term" value="F:lyase activity"/>
    <property type="evidence" value="ECO:0007669"/>
    <property type="project" value="UniProtKB-KW"/>
</dbReference>
<dbReference type="PANTHER" id="PTHR36566:SF1">
    <property type="entry name" value="PYRIDINIUM-3,5-BISTHIOCARBOXYLIC ACID MONONUCLEOTIDE NICKEL INSERTION PROTEIN"/>
    <property type="match status" value="1"/>
</dbReference>
<evidence type="ECO:0000313" key="4">
    <source>
        <dbReference type="Proteomes" id="UP001566476"/>
    </source>
</evidence>
<keyword evidence="4" id="KW-1185">Reference proteome</keyword>
<comment type="caution">
    <text evidence="3">The sequence shown here is derived from an EMBL/GenBank/DDBJ whole genome shotgun (WGS) entry which is preliminary data.</text>
</comment>
<dbReference type="EC" id="4.99.1.12" evidence="2"/>
<sequence length="403" mass="40961">MSHVWVDASAGVAGDMLLGALLDAGADLAAVRVAVRAVAGDAVSVRAERVTRAGLAATKAHVDLHDEDPPHRTWTTVRGMLAAADLPDPVRRDALAVFGALAAAEGAVHGVPADDVHFHEVGALDSIADVVGVCAALHDLGVTSASAGAVAVGSGTVHAAHGAVPVPVPAVVALSRGRRVRAGGEGELTTPTGMALVAALASADEDLPELTVSAWGSGAGTRDVPGRANVTRVVLGEPSGAAGRPVAHQLEATVDDLDPRLWPGVLARVLAAGAHDAWLVPVLGKKGRPAHVLTVLSPPERSDDLEELVVATTTTLGVRRTACTRLTLDRGWVDVTVEGHRVAVKVGRSRGVVQQVMPEFEDVARVAAELDRPERGVLTAAHAAAAAAGWVVGGPPPGDVLGR</sequence>
<accession>A0ABV4HYU7</accession>
<dbReference type="HAMAP" id="MF_01074">
    <property type="entry name" value="LarC"/>
    <property type="match status" value="1"/>
</dbReference>
<comment type="similarity">
    <text evidence="2">Belongs to the LarC family.</text>
</comment>
<evidence type="ECO:0000256" key="2">
    <source>
        <dbReference type="HAMAP-Rule" id="MF_01074"/>
    </source>
</evidence>
<comment type="catalytic activity">
    <reaction evidence="2">
        <text>Ni(II)-pyridinium-3,5-bisthiocarboxylate mononucleotide = pyridinium-3,5-bisthiocarboxylate mononucleotide + Ni(2+)</text>
        <dbReference type="Rhea" id="RHEA:54784"/>
        <dbReference type="ChEBI" id="CHEBI:49786"/>
        <dbReference type="ChEBI" id="CHEBI:137372"/>
        <dbReference type="ChEBI" id="CHEBI:137373"/>
        <dbReference type="EC" id="4.99.1.12"/>
    </reaction>
</comment>
<comment type="function">
    <text evidence="2">Involved in the biosynthesis of a nickel-pincer cofactor ((SCS)Ni(II) pincer complex). Binds Ni(2+), and functions in nickel delivery to pyridinium-3,5-bisthiocarboxylic acid mononucleotide (P2TMN), to form the mature cofactor. Is thus probably required for the activation of nickel-pincer cofactor-dependent enzymes.</text>
</comment>
<dbReference type="Pfam" id="PF01969">
    <property type="entry name" value="Ni_insertion"/>
    <property type="match status" value="1"/>
</dbReference>
<proteinExistence type="inferred from homology"/>
<dbReference type="Proteomes" id="UP001566476">
    <property type="component" value="Unassembled WGS sequence"/>
</dbReference>
<dbReference type="Gene3D" id="3.30.70.1380">
    <property type="entry name" value="Transcriptional regulatory protein pf0864 domain like"/>
    <property type="match status" value="1"/>
</dbReference>
<keyword evidence="1 2" id="KW-0533">Nickel</keyword>
<name>A0ABV4HYU7_9ACTN</name>
<evidence type="ECO:0000256" key="1">
    <source>
        <dbReference type="ARBA" id="ARBA00022596"/>
    </source>
</evidence>
<gene>
    <name evidence="2 3" type="primary">larC</name>
    <name evidence="3" type="ORF">AB2L28_04265</name>
</gene>
<evidence type="ECO:0000313" key="3">
    <source>
        <dbReference type="EMBL" id="MEZ0491445.1"/>
    </source>
</evidence>